<organism evidence="1 2">
    <name type="scientific">Peptoanaerobacter stomatis</name>
    <dbReference type="NCBI Taxonomy" id="796937"/>
    <lineage>
        <taxon>Bacteria</taxon>
        <taxon>Bacillati</taxon>
        <taxon>Bacillota</taxon>
        <taxon>Clostridia</taxon>
        <taxon>Peptostreptococcales</taxon>
        <taxon>Filifactoraceae</taxon>
        <taxon>Peptoanaerobacter</taxon>
    </lineage>
</organism>
<evidence type="ECO:0000313" key="1">
    <source>
        <dbReference type="EMBL" id="EJU23863.1"/>
    </source>
</evidence>
<dbReference type="InterPro" id="IPR025468">
    <property type="entry name" value="TTRAP"/>
</dbReference>
<dbReference type="PATRIC" id="fig|796941.3.peg.517"/>
<comment type="caution">
    <text evidence="1">The sequence shown here is derived from an EMBL/GenBank/DDBJ whole genome shotgun (WGS) entry which is preliminary data.</text>
</comment>
<accession>J6HNB7</accession>
<name>J6HNB7_9FIRM</name>
<sequence>MNAALPFMDGEMRGFAARTLAKVERMGEAEFAELPIYAADEA</sequence>
<gene>
    <name evidence="1" type="ORF">HMPREF1143_1025</name>
</gene>
<evidence type="ECO:0000313" key="2">
    <source>
        <dbReference type="Proteomes" id="UP000005244"/>
    </source>
</evidence>
<dbReference type="Proteomes" id="UP000005244">
    <property type="component" value="Unassembled WGS sequence"/>
</dbReference>
<reference evidence="1 2" key="1">
    <citation type="submission" date="2012-07" db="EMBL/GenBank/DDBJ databases">
        <authorList>
            <person name="Durkin A.S."/>
            <person name="McCorrison J."/>
            <person name="Torralba M."/>
            <person name="Gillis M."/>
            <person name="Methe B."/>
            <person name="Sutton G."/>
            <person name="Nelson K.E."/>
        </authorList>
    </citation>
    <scope>NUCLEOTIDE SEQUENCE [LARGE SCALE GENOMIC DNA]</scope>
    <source>
        <strain evidence="1 2">OBRC8</strain>
    </source>
</reference>
<keyword evidence="2" id="KW-1185">Reference proteome</keyword>
<protein>
    <submittedName>
        <fullName evidence="1">PF14203 domain protein</fullName>
    </submittedName>
</protein>
<dbReference type="AlphaFoldDB" id="J6HNB7"/>
<proteinExistence type="predicted"/>
<dbReference type="EMBL" id="ALNK01000013">
    <property type="protein sequence ID" value="EJU23863.1"/>
    <property type="molecule type" value="Genomic_DNA"/>
</dbReference>
<dbReference type="Gene3D" id="1.10.10.1850">
    <property type="entry name" value="Sporulation protein-like"/>
    <property type="match status" value="1"/>
</dbReference>
<dbReference type="Pfam" id="PF14203">
    <property type="entry name" value="TTRAP"/>
    <property type="match status" value="1"/>
</dbReference>
<dbReference type="InterPro" id="IPR041965">
    <property type="entry name" value="TTRAP_sf"/>
</dbReference>